<keyword evidence="5" id="KW-0963">Cytoplasm</keyword>
<reference evidence="6 7" key="1">
    <citation type="journal article" date="2022" name="bioRxiv">
        <title>Genomics of Preaxostyla Flagellates Illuminates Evolutionary Transitions and the Path Towards Mitochondrial Loss.</title>
        <authorList>
            <person name="Novak L.V.F."/>
            <person name="Treitli S.C."/>
            <person name="Pyrih J."/>
            <person name="Halakuc P."/>
            <person name="Pipaliya S.V."/>
            <person name="Vacek V."/>
            <person name="Brzon O."/>
            <person name="Soukal P."/>
            <person name="Eme L."/>
            <person name="Dacks J.B."/>
            <person name="Karnkowska A."/>
            <person name="Elias M."/>
            <person name="Hampl V."/>
        </authorList>
    </citation>
    <scope>NUCLEOTIDE SEQUENCE [LARGE SCALE GENOMIC DNA]</scope>
    <source>
        <strain evidence="6">NAU3</strain>
        <tissue evidence="6">Gut</tissue>
    </source>
</reference>
<proteinExistence type="inferred from homology"/>
<comment type="subcellular location">
    <subcellularLocation>
        <location evidence="5">Cytoplasm</location>
    </subcellularLocation>
</comment>
<dbReference type="NCBIfam" id="TIGR00256">
    <property type="entry name" value="D-aminoacyl-tRNA deacylase"/>
    <property type="match status" value="1"/>
</dbReference>
<evidence type="ECO:0000256" key="3">
    <source>
        <dbReference type="ARBA" id="ARBA00047676"/>
    </source>
</evidence>
<sequence length="151" mass="17013">MKIVIQKVSSADVVVDENVVGRVGKGYMCLVGICEEDTQEDADWICRKMLTLRLFEDGTNPWKKSIMEVDGELLLVSQFTLHARCNKGMKPDFHRAMGSERSKPFFEEFVEKVKSSYKPDKVQTGSFGAFMNVSLTNVGPITIILDSKDRV</sequence>
<dbReference type="HAMAP" id="MF_00518">
    <property type="entry name" value="Deacylase_Dtd"/>
    <property type="match status" value="1"/>
</dbReference>
<dbReference type="InterPro" id="IPR023509">
    <property type="entry name" value="DTD-like_sf"/>
</dbReference>
<dbReference type="InterPro" id="IPR003732">
    <property type="entry name" value="Daa-tRNA_deacyls_DTD"/>
</dbReference>
<gene>
    <name evidence="6" type="ORF">BLNAU_15985</name>
</gene>
<evidence type="ECO:0000256" key="5">
    <source>
        <dbReference type="RuleBase" id="RU003470"/>
    </source>
</evidence>
<dbReference type="Gene3D" id="3.50.80.10">
    <property type="entry name" value="D-tyrosyl-tRNA(Tyr) deacylase"/>
    <property type="match status" value="1"/>
</dbReference>
<comment type="caution">
    <text evidence="6">The sequence shown here is derived from an EMBL/GenBank/DDBJ whole genome shotgun (WGS) entry which is preliminary data.</text>
</comment>
<dbReference type="Proteomes" id="UP001281761">
    <property type="component" value="Unassembled WGS sequence"/>
</dbReference>
<keyword evidence="5" id="KW-0694">RNA-binding</keyword>
<dbReference type="SUPFAM" id="SSF69500">
    <property type="entry name" value="DTD-like"/>
    <property type="match status" value="1"/>
</dbReference>
<keyword evidence="5" id="KW-0820">tRNA-binding</keyword>
<comment type="catalytic activity">
    <reaction evidence="4">
        <text>a D-aminoacyl-tRNA + H2O = a tRNA + a D-alpha-amino acid + H(+)</text>
        <dbReference type="Rhea" id="RHEA:13953"/>
        <dbReference type="Rhea" id="RHEA-COMP:10123"/>
        <dbReference type="Rhea" id="RHEA-COMP:10124"/>
        <dbReference type="ChEBI" id="CHEBI:15377"/>
        <dbReference type="ChEBI" id="CHEBI:15378"/>
        <dbReference type="ChEBI" id="CHEBI:59871"/>
        <dbReference type="ChEBI" id="CHEBI:78442"/>
        <dbReference type="ChEBI" id="CHEBI:79333"/>
        <dbReference type="EC" id="3.1.1.96"/>
    </reaction>
</comment>
<dbReference type="Pfam" id="PF02580">
    <property type="entry name" value="Tyr_Deacylase"/>
    <property type="match status" value="1"/>
</dbReference>
<dbReference type="PANTHER" id="PTHR10472">
    <property type="entry name" value="D-TYROSYL-TRNA TYR DEACYLASE"/>
    <property type="match status" value="1"/>
</dbReference>
<keyword evidence="7" id="KW-1185">Reference proteome</keyword>
<keyword evidence="5 6" id="KW-0378">Hydrolase</keyword>
<dbReference type="EMBL" id="JARBJD010000163">
    <property type="protein sequence ID" value="KAK2949065.1"/>
    <property type="molecule type" value="Genomic_DNA"/>
</dbReference>
<evidence type="ECO:0000256" key="4">
    <source>
        <dbReference type="ARBA" id="ARBA00048018"/>
    </source>
</evidence>
<evidence type="ECO:0000313" key="6">
    <source>
        <dbReference type="EMBL" id="KAK2949065.1"/>
    </source>
</evidence>
<comment type="catalytic activity">
    <reaction evidence="3">
        <text>glycyl-tRNA(Ala) + H2O = tRNA(Ala) + glycine + H(+)</text>
        <dbReference type="Rhea" id="RHEA:53744"/>
        <dbReference type="Rhea" id="RHEA-COMP:9657"/>
        <dbReference type="Rhea" id="RHEA-COMP:13640"/>
        <dbReference type="ChEBI" id="CHEBI:15377"/>
        <dbReference type="ChEBI" id="CHEBI:15378"/>
        <dbReference type="ChEBI" id="CHEBI:57305"/>
        <dbReference type="ChEBI" id="CHEBI:78442"/>
        <dbReference type="ChEBI" id="CHEBI:78522"/>
        <dbReference type="EC" id="3.1.1.96"/>
    </reaction>
</comment>
<protein>
    <recommendedName>
        <fullName evidence="2 5">D-aminoacyl-tRNA deacylase</fullName>
        <ecNumber evidence="2 5">3.1.1.96</ecNumber>
    </recommendedName>
</protein>
<comment type="similarity">
    <text evidence="1 5">Belongs to the DTD family.</text>
</comment>
<dbReference type="GO" id="GO:0051499">
    <property type="term" value="F:D-aminoacyl-tRNA deacylase activity"/>
    <property type="evidence" value="ECO:0007669"/>
    <property type="project" value="UniProtKB-EC"/>
</dbReference>
<name>A0ABQ9XCV2_9EUKA</name>
<dbReference type="EC" id="3.1.1.96" evidence="2 5"/>
<dbReference type="PANTHER" id="PTHR10472:SF5">
    <property type="entry name" value="D-AMINOACYL-TRNA DEACYLASE 1"/>
    <property type="match status" value="1"/>
</dbReference>
<evidence type="ECO:0000256" key="1">
    <source>
        <dbReference type="ARBA" id="ARBA00009673"/>
    </source>
</evidence>
<organism evidence="6 7">
    <name type="scientific">Blattamonas nauphoetae</name>
    <dbReference type="NCBI Taxonomy" id="2049346"/>
    <lineage>
        <taxon>Eukaryota</taxon>
        <taxon>Metamonada</taxon>
        <taxon>Preaxostyla</taxon>
        <taxon>Oxymonadida</taxon>
        <taxon>Blattamonas</taxon>
    </lineage>
</organism>
<evidence type="ECO:0000313" key="7">
    <source>
        <dbReference type="Proteomes" id="UP001281761"/>
    </source>
</evidence>
<accession>A0ABQ9XCV2</accession>
<evidence type="ECO:0000256" key="2">
    <source>
        <dbReference type="ARBA" id="ARBA00013056"/>
    </source>
</evidence>